<organism evidence="3 4">
    <name type="scientific">Aequorivita iocasae</name>
    <dbReference type="NCBI Taxonomy" id="2803865"/>
    <lineage>
        <taxon>Bacteria</taxon>
        <taxon>Pseudomonadati</taxon>
        <taxon>Bacteroidota</taxon>
        <taxon>Flavobacteriia</taxon>
        <taxon>Flavobacteriales</taxon>
        <taxon>Flavobacteriaceae</taxon>
        <taxon>Aequorivita</taxon>
    </lineage>
</organism>
<dbReference type="SUPFAM" id="SSF52540">
    <property type="entry name" value="P-loop containing nucleoside triphosphate hydrolases"/>
    <property type="match status" value="1"/>
</dbReference>
<feature type="domain" description="Endonuclease GajA/Old nuclease/RecF-like AAA" evidence="1">
    <location>
        <begin position="1"/>
        <end position="349"/>
    </location>
</feature>
<reference evidence="3 4" key="1">
    <citation type="submission" date="2021-01" db="EMBL/GenBank/DDBJ databases">
        <title>Aequorivita sp. strain KX20305, a bacterium isolated from the sediment collected at a cold seep field in South China Sea.</title>
        <authorList>
            <person name="Zhang H."/>
            <person name="Li C."/>
        </authorList>
    </citation>
    <scope>NUCLEOTIDE SEQUENCE [LARGE SCALE GENOMIC DNA]</scope>
    <source>
        <strain evidence="3 4">KX20305</strain>
    </source>
</reference>
<dbReference type="Pfam" id="PF13175">
    <property type="entry name" value="AAA_15"/>
    <property type="match status" value="1"/>
</dbReference>
<gene>
    <name evidence="3" type="ORF">JK629_11765</name>
</gene>
<name>A0ABX7DRC0_9FLAO</name>
<dbReference type="RefSeq" id="WP_202335818.1">
    <property type="nucleotide sequence ID" value="NZ_CP068439.1"/>
</dbReference>
<dbReference type="PANTHER" id="PTHR43581:SF4">
    <property type="entry name" value="ATP_GTP PHOSPHATASE"/>
    <property type="match status" value="1"/>
</dbReference>
<dbReference type="Proteomes" id="UP000629420">
    <property type="component" value="Chromosome"/>
</dbReference>
<dbReference type="Pfam" id="PF20469">
    <property type="entry name" value="OLD-like_TOPRIM"/>
    <property type="match status" value="1"/>
</dbReference>
<dbReference type="Gene3D" id="3.40.50.300">
    <property type="entry name" value="P-loop containing nucleotide triphosphate hydrolases"/>
    <property type="match status" value="1"/>
</dbReference>
<dbReference type="InterPro" id="IPR034139">
    <property type="entry name" value="TOPRIM_OLD"/>
</dbReference>
<dbReference type="EMBL" id="CP068439">
    <property type="protein sequence ID" value="QQX76007.1"/>
    <property type="molecule type" value="Genomic_DNA"/>
</dbReference>
<sequence>MKVSKLSISNFRGIKESTLYFNGHVLLVGRNNIGKSTICEALDLVLGPDRINRPSAIDEYDFYNGEYILQNGELVEINIEVVLIDISEELKSIFRSHLEFWHMGKKEILQEGEIEDADEEHTQECLRIKFVGNYDKEEDEFVAKTFYSHSPNEEEGVFSELTKFRKRQIGFLYLRAIRTGSRALSLEQGSLLDILLRVGEMRPKFWEETRGRLKDLNPPLEDSIGSLRKVLDNIEKRIGQYIALPNNHKATTLHVSQLTRDHLRKTLAFFMSSSINQSPVPFQKLGNGTLSTLVFALLSAIAELKKENIIFAMEEPEISIPPHTQRRIINYLINTTTQSFVTSHSPYVIEKFDPQNIMILSKDEIGIMKGKNLSLASGLKSKNYRRKIRHSIAEVILGNAVIVGEGLTELEVLTSASKILEKDFDNYPIDLSGVTIFEAGGDGTVLEFGKFFKSIGLKTYAFFDYLKRTPEEIQALQETFDFYTEIPVNGIEKLLINEVPITIQWDFLKDLKKVGEFGSGPFIPDEQPIDDLVKSFTLEALKQKKGERRSADLVEMCNKNNLPPTLVTFFHEIYNSFPQPEHINPIDFSSKQDVENSEEE</sequence>
<dbReference type="InterPro" id="IPR027417">
    <property type="entry name" value="P-loop_NTPase"/>
</dbReference>
<evidence type="ECO:0000259" key="2">
    <source>
        <dbReference type="Pfam" id="PF20469"/>
    </source>
</evidence>
<dbReference type="InterPro" id="IPR051396">
    <property type="entry name" value="Bact_Antivir_Def_Nuclease"/>
</dbReference>
<keyword evidence="4" id="KW-1185">Reference proteome</keyword>
<protein>
    <submittedName>
        <fullName evidence="3">AAA family ATPase</fullName>
    </submittedName>
</protein>
<feature type="domain" description="OLD protein-like TOPRIM" evidence="2">
    <location>
        <begin position="399"/>
        <end position="464"/>
    </location>
</feature>
<evidence type="ECO:0000313" key="4">
    <source>
        <dbReference type="Proteomes" id="UP000629420"/>
    </source>
</evidence>
<dbReference type="InterPro" id="IPR041685">
    <property type="entry name" value="AAA_GajA/Old/RecF-like"/>
</dbReference>
<evidence type="ECO:0000313" key="3">
    <source>
        <dbReference type="EMBL" id="QQX76007.1"/>
    </source>
</evidence>
<evidence type="ECO:0000259" key="1">
    <source>
        <dbReference type="Pfam" id="PF13175"/>
    </source>
</evidence>
<proteinExistence type="predicted"/>
<accession>A0ABX7DRC0</accession>
<dbReference type="PANTHER" id="PTHR43581">
    <property type="entry name" value="ATP/GTP PHOSPHATASE"/>
    <property type="match status" value="1"/>
</dbReference>